<evidence type="ECO:0000259" key="1">
    <source>
        <dbReference type="Pfam" id="PF07022"/>
    </source>
</evidence>
<dbReference type="OrthoDB" id="8115576at2"/>
<dbReference type="RefSeq" id="WP_097010424.1">
    <property type="nucleotide sequence ID" value="NZ_LT907975.1"/>
</dbReference>
<evidence type="ECO:0000313" key="3">
    <source>
        <dbReference type="Proteomes" id="UP000219215"/>
    </source>
</evidence>
<dbReference type="GO" id="GO:0003677">
    <property type="term" value="F:DNA binding"/>
    <property type="evidence" value="ECO:0007669"/>
    <property type="project" value="InterPro"/>
</dbReference>
<dbReference type="SUPFAM" id="SSF51306">
    <property type="entry name" value="LexA/Signal peptidase"/>
    <property type="match status" value="1"/>
</dbReference>
<dbReference type="AlphaFoldDB" id="A0A2C8F3F0"/>
<dbReference type="Gene3D" id="1.10.260.40">
    <property type="entry name" value="lambda repressor-like DNA-binding domains"/>
    <property type="match status" value="1"/>
</dbReference>
<dbReference type="Gene3D" id="2.10.109.10">
    <property type="entry name" value="Umud Fragment, subunit A"/>
    <property type="match status" value="1"/>
</dbReference>
<accession>A0A2C8F3F0</accession>
<dbReference type="GO" id="GO:0045892">
    <property type="term" value="P:negative regulation of DNA-templated transcription"/>
    <property type="evidence" value="ECO:0007669"/>
    <property type="project" value="InterPro"/>
</dbReference>
<keyword evidence="3" id="KW-1185">Reference proteome</keyword>
<dbReference type="Pfam" id="PF07022">
    <property type="entry name" value="Phage_CI_repr"/>
    <property type="match status" value="1"/>
</dbReference>
<dbReference type="Proteomes" id="UP000219215">
    <property type="component" value="Chromosome DPRO"/>
</dbReference>
<proteinExistence type="predicted"/>
<organism evidence="2 3">
    <name type="scientific">Pseudodesulfovibrio profundus</name>
    <dbReference type="NCBI Taxonomy" id="57320"/>
    <lineage>
        <taxon>Bacteria</taxon>
        <taxon>Pseudomonadati</taxon>
        <taxon>Thermodesulfobacteriota</taxon>
        <taxon>Desulfovibrionia</taxon>
        <taxon>Desulfovibrionales</taxon>
        <taxon>Desulfovibrionaceae</taxon>
    </lineage>
</organism>
<dbReference type="EMBL" id="LT907975">
    <property type="protein sequence ID" value="SOB57113.1"/>
    <property type="molecule type" value="Genomic_DNA"/>
</dbReference>
<dbReference type="InterPro" id="IPR010744">
    <property type="entry name" value="Phage_CI_N"/>
</dbReference>
<sequence>MGKSSDLDFEEFFSRIQETSGITQQTELADLLGLSRAAVSYVKRTGKVPHSWLRTLEEQHKISKEFLKTGKGAIYPRLVRKNSKTSPRSRIGIELPVVSHEDNEIVDYIVLSPDWLERYGKLENLVGMYAPDNSIYKSIRQGDLVIFNKQDRPPVPDKIYAIELGGCICFKRCSYGPHGLIFMDNQSWQSPAKLIKVIGQAVWVSRDL</sequence>
<reference evidence="3" key="1">
    <citation type="submission" date="2017-09" db="EMBL/GenBank/DDBJ databases">
        <authorList>
            <person name="Regsiter A."/>
            <person name="William W."/>
        </authorList>
    </citation>
    <scope>NUCLEOTIDE SEQUENCE [LARGE SCALE GENOMIC DNA]</scope>
    <source>
        <strain evidence="3">500-1</strain>
    </source>
</reference>
<gene>
    <name evidence="2" type="ORF">DPRO_0234</name>
</gene>
<name>A0A2C8F3F0_9BACT</name>
<dbReference type="InterPro" id="IPR010982">
    <property type="entry name" value="Lambda_DNA-bd_dom_sf"/>
</dbReference>
<feature type="domain" description="Bacteriophage CI repressor N-terminal" evidence="1">
    <location>
        <begin position="12"/>
        <end position="75"/>
    </location>
</feature>
<protein>
    <submittedName>
        <fullName evidence="2">Putative Phage C1 repressor</fullName>
    </submittedName>
</protein>
<dbReference type="InterPro" id="IPR036286">
    <property type="entry name" value="LexA/Signal_pep-like_sf"/>
</dbReference>
<dbReference type="KEGG" id="pprf:DPRO_0234"/>
<evidence type="ECO:0000313" key="2">
    <source>
        <dbReference type="EMBL" id="SOB57113.1"/>
    </source>
</evidence>